<name>A0AAV4FV06_9GAST</name>
<feature type="compositionally biased region" description="Basic residues" evidence="1">
    <location>
        <begin position="15"/>
        <end position="24"/>
    </location>
</feature>
<evidence type="ECO:0000313" key="3">
    <source>
        <dbReference type="Proteomes" id="UP000762676"/>
    </source>
</evidence>
<evidence type="ECO:0000256" key="1">
    <source>
        <dbReference type="SAM" id="MobiDB-lite"/>
    </source>
</evidence>
<accession>A0AAV4FV06</accession>
<gene>
    <name evidence="2" type="ORF">ElyMa_005813200</name>
</gene>
<organism evidence="2 3">
    <name type="scientific">Elysia marginata</name>
    <dbReference type="NCBI Taxonomy" id="1093978"/>
    <lineage>
        <taxon>Eukaryota</taxon>
        <taxon>Metazoa</taxon>
        <taxon>Spiralia</taxon>
        <taxon>Lophotrochozoa</taxon>
        <taxon>Mollusca</taxon>
        <taxon>Gastropoda</taxon>
        <taxon>Heterobranchia</taxon>
        <taxon>Euthyneura</taxon>
        <taxon>Panpulmonata</taxon>
        <taxon>Sacoglossa</taxon>
        <taxon>Placobranchoidea</taxon>
        <taxon>Plakobranchidae</taxon>
        <taxon>Elysia</taxon>
    </lineage>
</organism>
<evidence type="ECO:0000313" key="2">
    <source>
        <dbReference type="EMBL" id="GFR76969.1"/>
    </source>
</evidence>
<reference evidence="2 3" key="1">
    <citation type="journal article" date="2021" name="Elife">
        <title>Chloroplast acquisition without the gene transfer in kleptoplastic sea slugs, Plakobranchus ocellatus.</title>
        <authorList>
            <person name="Maeda T."/>
            <person name="Takahashi S."/>
            <person name="Yoshida T."/>
            <person name="Shimamura S."/>
            <person name="Takaki Y."/>
            <person name="Nagai Y."/>
            <person name="Toyoda A."/>
            <person name="Suzuki Y."/>
            <person name="Arimoto A."/>
            <person name="Ishii H."/>
            <person name="Satoh N."/>
            <person name="Nishiyama T."/>
            <person name="Hasebe M."/>
            <person name="Maruyama T."/>
            <person name="Minagawa J."/>
            <person name="Obokata J."/>
            <person name="Shigenobu S."/>
        </authorList>
    </citation>
    <scope>NUCLEOTIDE SEQUENCE [LARGE SCALE GENOMIC DNA]</scope>
</reference>
<dbReference type="AlphaFoldDB" id="A0AAV4FV06"/>
<comment type="caution">
    <text evidence="2">The sequence shown here is derived from an EMBL/GenBank/DDBJ whole genome shotgun (WGS) entry which is preliminary data.</text>
</comment>
<protein>
    <submittedName>
        <fullName evidence="2">Uncharacterized protein</fullName>
    </submittedName>
</protein>
<feature type="region of interest" description="Disordered" evidence="1">
    <location>
        <begin position="14"/>
        <end position="41"/>
    </location>
</feature>
<dbReference type="EMBL" id="BMAT01011670">
    <property type="protein sequence ID" value="GFR76969.1"/>
    <property type="molecule type" value="Genomic_DNA"/>
</dbReference>
<proteinExistence type="predicted"/>
<sequence>MTVPNINIDFDATKRKTKKKKKRGSWGGIRNRLRRRGARLPMPSVTLTNAQSLVNKMDHLQALVKNDGGYRRSNIICVTETWFSEEKLHNPDDIDGYTPIRLDRSKKKTSKEKGGGLLMYVNKDWATNITVRETANTHVMTARFYMCHFAHTIYPVSSHKCLSYLFTYQAQTS</sequence>
<keyword evidence="3" id="KW-1185">Reference proteome</keyword>
<dbReference type="Proteomes" id="UP000762676">
    <property type="component" value="Unassembled WGS sequence"/>
</dbReference>
<dbReference type="Gene3D" id="3.60.10.10">
    <property type="entry name" value="Endonuclease/exonuclease/phosphatase"/>
    <property type="match status" value="1"/>
</dbReference>
<dbReference type="InterPro" id="IPR036691">
    <property type="entry name" value="Endo/exonu/phosph_ase_sf"/>
</dbReference>